<dbReference type="Proteomes" id="UP000799767">
    <property type="component" value="Unassembled WGS sequence"/>
</dbReference>
<feature type="compositionally biased region" description="Polar residues" evidence="2">
    <location>
        <begin position="300"/>
        <end position="317"/>
    </location>
</feature>
<feature type="coiled-coil region" evidence="1">
    <location>
        <begin position="227"/>
        <end position="265"/>
    </location>
</feature>
<organism evidence="3 4">
    <name type="scientific">Neohortaea acidophila</name>
    <dbReference type="NCBI Taxonomy" id="245834"/>
    <lineage>
        <taxon>Eukaryota</taxon>
        <taxon>Fungi</taxon>
        <taxon>Dikarya</taxon>
        <taxon>Ascomycota</taxon>
        <taxon>Pezizomycotina</taxon>
        <taxon>Dothideomycetes</taxon>
        <taxon>Dothideomycetidae</taxon>
        <taxon>Mycosphaerellales</taxon>
        <taxon>Teratosphaeriaceae</taxon>
        <taxon>Neohortaea</taxon>
    </lineage>
</organism>
<evidence type="ECO:0000256" key="1">
    <source>
        <dbReference type="SAM" id="Coils"/>
    </source>
</evidence>
<dbReference type="AlphaFoldDB" id="A0A6A6PJM7"/>
<feature type="coiled-coil region" evidence="1">
    <location>
        <begin position="164"/>
        <end position="197"/>
    </location>
</feature>
<name>A0A6A6PJM7_9PEZI</name>
<keyword evidence="4" id="KW-1185">Reference proteome</keyword>
<protein>
    <submittedName>
        <fullName evidence="3">Uncharacterized protein</fullName>
    </submittedName>
</protein>
<dbReference type="RefSeq" id="XP_033586566.1">
    <property type="nucleotide sequence ID" value="XM_033734505.1"/>
</dbReference>
<evidence type="ECO:0000313" key="3">
    <source>
        <dbReference type="EMBL" id="KAF2479996.1"/>
    </source>
</evidence>
<evidence type="ECO:0000256" key="2">
    <source>
        <dbReference type="SAM" id="MobiDB-lite"/>
    </source>
</evidence>
<accession>A0A6A6PJM7</accession>
<dbReference type="GeneID" id="54475507"/>
<evidence type="ECO:0000313" key="4">
    <source>
        <dbReference type="Proteomes" id="UP000799767"/>
    </source>
</evidence>
<reference evidence="3" key="1">
    <citation type="journal article" date="2020" name="Stud. Mycol.">
        <title>101 Dothideomycetes genomes: a test case for predicting lifestyles and emergence of pathogens.</title>
        <authorList>
            <person name="Haridas S."/>
            <person name="Albert R."/>
            <person name="Binder M."/>
            <person name="Bloem J."/>
            <person name="Labutti K."/>
            <person name="Salamov A."/>
            <person name="Andreopoulos B."/>
            <person name="Baker S."/>
            <person name="Barry K."/>
            <person name="Bills G."/>
            <person name="Bluhm B."/>
            <person name="Cannon C."/>
            <person name="Castanera R."/>
            <person name="Culley D."/>
            <person name="Daum C."/>
            <person name="Ezra D."/>
            <person name="Gonzalez J."/>
            <person name="Henrissat B."/>
            <person name="Kuo A."/>
            <person name="Liang C."/>
            <person name="Lipzen A."/>
            <person name="Lutzoni F."/>
            <person name="Magnuson J."/>
            <person name="Mondo S."/>
            <person name="Nolan M."/>
            <person name="Ohm R."/>
            <person name="Pangilinan J."/>
            <person name="Park H.-J."/>
            <person name="Ramirez L."/>
            <person name="Alfaro M."/>
            <person name="Sun H."/>
            <person name="Tritt A."/>
            <person name="Yoshinaga Y."/>
            <person name="Zwiers L.-H."/>
            <person name="Turgeon B."/>
            <person name="Goodwin S."/>
            <person name="Spatafora J."/>
            <person name="Crous P."/>
            <person name="Grigoriev I."/>
        </authorList>
    </citation>
    <scope>NUCLEOTIDE SEQUENCE</scope>
    <source>
        <strain evidence="3">CBS 113389</strain>
    </source>
</reference>
<gene>
    <name evidence="3" type="ORF">BDY17DRAFT_303034</name>
</gene>
<keyword evidence="1" id="KW-0175">Coiled coil</keyword>
<feature type="region of interest" description="Disordered" evidence="2">
    <location>
        <begin position="300"/>
        <end position="337"/>
    </location>
</feature>
<sequence>MLGVGPADIKGKPLQPIPRPAPISHHAERTYTRNEIAAAEGLLMLSRGTLNFKENPSNKEKEKVDAHPMDDFIRTMNESAADEAQLMQSTGMAQRIASAQRSREAAAVPRAQVTVEDREAAHTLLALRVESAHIMKTLVRRHDGSVGNAVKDLIDSCGQGLLDGSKTAEEIAQLQERKKQVEESAETQAQLKRMAEKREETSAAMTLMMLHHDSNNILAGNPEYRKYEQLKKQKEQCQQQQQLQQQHQEQQQEQQQRQQKQLQLKWQQPYLSPPDKTNKATAEQGIAMKKFRDQYPAVLSTTKKNTGATVQDLSSSRLHLETPGEKHDARVMKHEND</sequence>
<feature type="region of interest" description="Disordered" evidence="2">
    <location>
        <begin position="1"/>
        <end position="26"/>
    </location>
</feature>
<feature type="compositionally biased region" description="Basic and acidic residues" evidence="2">
    <location>
        <begin position="318"/>
        <end position="337"/>
    </location>
</feature>
<proteinExistence type="predicted"/>
<dbReference type="EMBL" id="MU001640">
    <property type="protein sequence ID" value="KAF2479996.1"/>
    <property type="molecule type" value="Genomic_DNA"/>
</dbReference>